<dbReference type="Pfam" id="PF13671">
    <property type="entry name" value="AAA_33"/>
    <property type="match status" value="1"/>
</dbReference>
<keyword evidence="3" id="KW-1185">Reference proteome</keyword>
<evidence type="ECO:0000256" key="1">
    <source>
        <dbReference type="SAM" id="MobiDB-lite"/>
    </source>
</evidence>
<dbReference type="Proteomes" id="UP000822688">
    <property type="component" value="Chromosome 2"/>
</dbReference>
<dbReference type="AlphaFoldDB" id="A0A8T0J1C2"/>
<reference evidence="2" key="1">
    <citation type="submission" date="2020-06" db="EMBL/GenBank/DDBJ databases">
        <title>WGS assembly of Ceratodon purpureus strain R40.</title>
        <authorList>
            <person name="Carey S.B."/>
            <person name="Jenkins J."/>
            <person name="Shu S."/>
            <person name="Lovell J.T."/>
            <person name="Sreedasyam A."/>
            <person name="Maumus F."/>
            <person name="Tiley G.P."/>
            <person name="Fernandez-Pozo N."/>
            <person name="Barry K."/>
            <person name="Chen C."/>
            <person name="Wang M."/>
            <person name="Lipzen A."/>
            <person name="Daum C."/>
            <person name="Saski C.A."/>
            <person name="Payton A.C."/>
            <person name="Mcbreen J.C."/>
            <person name="Conrad R.E."/>
            <person name="Kollar L.M."/>
            <person name="Olsson S."/>
            <person name="Huttunen S."/>
            <person name="Landis J.B."/>
            <person name="Wickett N.J."/>
            <person name="Johnson M.G."/>
            <person name="Rensing S.A."/>
            <person name="Grimwood J."/>
            <person name="Schmutz J."/>
            <person name="Mcdaniel S.F."/>
        </authorList>
    </citation>
    <scope>NUCLEOTIDE SEQUENCE</scope>
    <source>
        <strain evidence="2">R40</strain>
    </source>
</reference>
<gene>
    <name evidence="2" type="ORF">KC19_2G267400</name>
</gene>
<dbReference type="SUPFAM" id="SSF52540">
    <property type="entry name" value="P-loop containing nucleoside triphosphate hydrolases"/>
    <property type="match status" value="1"/>
</dbReference>
<feature type="region of interest" description="Disordered" evidence="1">
    <location>
        <begin position="556"/>
        <end position="724"/>
    </location>
</feature>
<sequence>MAGLQRFEVLQGGRFHLRDMPEGMQAQPDTMAEPATELKAIKSAEALKLLYILVQDDPLPDAKEGEQGPTHRYTRGLLQSTLQLMGCKPRHATKISDQVFERIKSEMPPKKPKRDRFQGLAPLAEVPKQDPKLYDFKGIVKPKPLKKRSTTTIPREKFLDVVCDVLAKYHYLGVKQRLDLMVACRIREKRSSITVLLCGTSGCGKSTLATLLGQRLGVTTVVSTDSVRHMMRGFISEQENPLLWASTYHAGEFLDQKVVSEAIQKKREKMLASLAPSKPPPGVADPTPEDTQAKLETAKLETAESLVGPKVMAIEGFKAQSEMVMDSVDRLITAWETKRESVVVEGVHLSINFVMKLMKRHPSIIPFMVYIAKESKHMQRFAVRAKMMTLDPAKNKYVKYIKNIRTIQDYLCKGSDKHLIPKINNTNVDKSVAAIHATVFSCLRRRENGEPLLDRATKTCKVIHQEYTKQFASKALGSKSMFQLIQRKGSSRNLIAVVNADGTVSKAWPLLSVQIQKPSPANIFENGDVGTPVAGPFPVGSSEPLRLQFGSLGLSAFPDQSRSAPDEAAQDSEAEHAASIPSDKEVDTEEESTPFGADDDYDEAEDEIHKNEEGKSDNEPLNPVSEEDDEGSVDNESVRSEGEDDFVVGEEDDAYWDYEESSPTPKASPSPATRAERVIRLRSFDRAAAGRGAPELRKSVSYSRASSRRRPQPLKPTPTVPGTP</sequence>
<protein>
    <recommendedName>
        <fullName evidence="4">P-loop containing nucleoside triphosphate hydrolase</fullName>
    </recommendedName>
</protein>
<feature type="compositionally biased region" description="Basic and acidic residues" evidence="1">
    <location>
        <begin position="674"/>
        <end position="685"/>
    </location>
</feature>
<dbReference type="PANTHER" id="PTHR33477">
    <property type="entry name" value="P-LOOP NTPASE DOMAIN-CONTAINING PROTEIN LPA1 HOMOLOG 1"/>
    <property type="match status" value="1"/>
</dbReference>
<feature type="compositionally biased region" description="Acidic residues" evidence="1">
    <location>
        <begin position="642"/>
        <end position="660"/>
    </location>
</feature>
<organism evidence="2 3">
    <name type="scientific">Ceratodon purpureus</name>
    <name type="common">Fire moss</name>
    <name type="synonym">Dicranum purpureum</name>
    <dbReference type="NCBI Taxonomy" id="3225"/>
    <lineage>
        <taxon>Eukaryota</taxon>
        <taxon>Viridiplantae</taxon>
        <taxon>Streptophyta</taxon>
        <taxon>Embryophyta</taxon>
        <taxon>Bryophyta</taxon>
        <taxon>Bryophytina</taxon>
        <taxon>Bryopsida</taxon>
        <taxon>Dicranidae</taxon>
        <taxon>Pseudoditrichales</taxon>
        <taxon>Ditrichaceae</taxon>
        <taxon>Ceratodon</taxon>
    </lineage>
</organism>
<accession>A0A8T0J1C2</accession>
<dbReference type="Gene3D" id="3.40.50.300">
    <property type="entry name" value="P-loop containing nucleotide triphosphate hydrolases"/>
    <property type="match status" value="1"/>
</dbReference>
<name>A0A8T0J1C2_CERPU</name>
<evidence type="ECO:0008006" key="4">
    <source>
        <dbReference type="Google" id="ProtNLM"/>
    </source>
</evidence>
<evidence type="ECO:0000313" key="3">
    <source>
        <dbReference type="Proteomes" id="UP000822688"/>
    </source>
</evidence>
<comment type="caution">
    <text evidence="2">The sequence shown here is derived from an EMBL/GenBank/DDBJ whole genome shotgun (WGS) entry which is preliminary data.</text>
</comment>
<proteinExistence type="predicted"/>
<evidence type="ECO:0000313" key="2">
    <source>
        <dbReference type="EMBL" id="KAG0588768.1"/>
    </source>
</evidence>
<feature type="compositionally biased region" description="Basic and acidic residues" evidence="1">
    <location>
        <begin position="607"/>
        <end position="618"/>
    </location>
</feature>
<dbReference type="InterPro" id="IPR027417">
    <property type="entry name" value="P-loop_NTPase"/>
</dbReference>
<feature type="compositionally biased region" description="Low complexity" evidence="1">
    <location>
        <begin position="661"/>
        <end position="673"/>
    </location>
</feature>
<feature type="compositionally biased region" description="Pro residues" evidence="1">
    <location>
        <begin position="713"/>
        <end position="724"/>
    </location>
</feature>
<dbReference type="PANTHER" id="PTHR33477:SF3">
    <property type="entry name" value="P-LOOP NTPASE DOMAIN-CONTAINING PROTEIN LPA1 HOMOLOG 1"/>
    <property type="match status" value="1"/>
</dbReference>
<feature type="compositionally biased region" description="Acidic residues" evidence="1">
    <location>
        <begin position="586"/>
        <end position="606"/>
    </location>
</feature>
<dbReference type="EMBL" id="CM026422">
    <property type="protein sequence ID" value="KAG0588768.1"/>
    <property type="molecule type" value="Genomic_DNA"/>
</dbReference>